<dbReference type="InterPro" id="IPR047951">
    <property type="entry name" value="Transpos_ISL3"/>
</dbReference>
<dbReference type="Proteomes" id="UP000545286">
    <property type="component" value="Unassembled WGS sequence"/>
</dbReference>
<dbReference type="Gene3D" id="3.40.190.10">
    <property type="entry name" value="Periplasmic binding protein-like II"/>
    <property type="match status" value="2"/>
</dbReference>
<dbReference type="EMBL" id="JACHWJ010000001">
    <property type="protein sequence ID" value="MBB2956688.1"/>
    <property type="molecule type" value="Genomic_DNA"/>
</dbReference>
<dbReference type="InterPro" id="IPR006059">
    <property type="entry name" value="SBP"/>
</dbReference>
<dbReference type="SUPFAM" id="SSF53850">
    <property type="entry name" value="Periplasmic binding protein-like II"/>
    <property type="match status" value="1"/>
</dbReference>
<evidence type="ECO:0000313" key="3">
    <source>
        <dbReference type="Proteomes" id="UP000545286"/>
    </source>
</evidence>
<dbReference type="AlphaFoldDB" id="A0A7W4YEN0"/>
<sequence length="821" mass="89272">MVAHLTVARVAEGLGVAWDTANNAVLAEGKRLLINDPTRFEGVKVIGVDEHVWRHTRRGDKYVTVIIDLTPVRDGAGPARLLDMVEGRSKAAFKTWLADRDDAFRDAVEVVAMDGFTGFKTAAAEEIPDAVTVMDPFHVVRLAGDALDRCRRRVQLAIHGHRGFRDDPLYKSRRTLHTGANLLTDKQSDRLRALFVDDAHVEVEATWGVYQQMIAAYRHEDRQRGRELMEKLITDLSAGVPKVLTELTTLGRTLKKRAADVLAYFERPGTSNGPTEALNGRLEHLRGSALGFRNLTNYIARSLLETGGFRPQLLHPDWDEPDNDLVNGVKELMCSCTLQKRTAFPHADLRNAVLEPLRSSNASRAMTARNDGSLAVKDLRRSSMTTSTKRRAATAVAALAVAGLGLTACSGGPGVQTNEGGPSDNKVTIYGTIVDAEAELLEQSWAGWAEENGIEIVYEGSKEFETQISVRAQGGTPPDVAIFPQPGLMGDLASTGLLTEAPEGVVSNLEEYWSEDWKTYSSHDGTVYGAPLMANLKGFVWYSPKFFKDNGYEVPKTWEELVTLTGEIQSKTGTAPWCAGFGSDAATGWPGTDWIEDLVIRMHGPEVYDQWVANEIPFTDERIQASFEEAGKILTNPDYVNAGFGDVRSINSTAFGDVAPKLVDGTCALHHQASFYDGFITEAGGTVGEDGDVWAFMTPPAEGKEQAVTGGGEIVGSFNSDEDTVKVLEYLSSPEWANSRVALGGVISANTGLDPANAKSPILQESIQILQDPETTFRFDGSDLMPSAVGAGTFWKGIIDWINGTDVNTVTTQIDSGWPSS</sequence>
<dbReference type="Pfam" id="PF01547">
    <property type="entry name" value="SBP_bac_1"/>
    <property type="match status" value="1"/>
</dbReference>
<feature type="domain" description="Transposase IS204/IS1001/IS1096/IS1165 DDE" evidence="1">
    <location>
        <begin position="46"/>
        <end position="301"/>
    </location>
</feature>
<dbReference type="InterPro" id="IPR002560">
    <property type="entry name" value="Transposase_DDE"/>
</dbReference>
<proteinExistence type="predicted"/>
<gene>
    <name evidence="2" type="ORF">FHX72_000800</name>
</gene>
<protein>
    <submittedName>
        <fullName evidence="2">Transposase/ABC-type glycerol-3-phosphate transport system substrate-binding protein</fullName>
    </submittedName>
</protein>
<name>A0A7W4YEN0_9MICO</name>
<keyword evidence="3" id="KW-1185">Reference proteome</keyword>
<dbReference type="NCBIfam" id="NF033550">
    <property type="entry name" value="transpos_ISL3"/>
    <property type="match status" value="1"/>
</dbReference>
<comment type="caution">
    <text evidence="2">The sequence shown here is derived from an EMBL/GenBank/DDBJ whole genome shotgun (WGS) entry which is preliminary data.</text>
</comment>
<dbReference type="PANTHER" id="PTHR33498">
    <property type="entry name" value="TRANSPOSASE FOR INSERTION SEQUENCE ELEMENT IS1557"/>
    <property type="match status" value="1"/>
</dbReference>
<organism evidence="2 3">
    <name type="scientific">Pseudoclavibacter helvolus</name>
    <dbReference type="NCBI Taxonomy" id="255205"/>
    <lineage>
        <taxon>Bacteria</taxon>
        <taxon>Bacillati</taxon>
        <taxon>Actinomycetota</taxon>
        <taxon>Actinomycetes</taxon>
        <taxon>Micrococcales</taxon>
        <taxon>Microbacteriaceae</taxon>
        <taxon>Pseudoclavibacter</taxon>
    </lineage>
</organism>
<evidence type="ECO:0000259" key="1">
    <source>
        <dbReference type="Pfam" id="PF01610"/>
    </source>
</evidence>
<dbReference type="PANTHER" id="PTHR33498:SF1">
    <property type="entry name" value="TRANSPOSASE FOR INSERTION SEQUENCE ELEMENT IS1557"/>
    <property type="match status" value="1"/>
</dbReference>
<dbReference type="Pfam" id="PF01610">
    <property type="entry name" value="DDE_Tnp_ISL3"/>
    <property type="match status" value="1"/>
</dbReference>
<evidence type="ECO:0000313" key="2">
    <source>
        <dbReference type="EMBL" id="MBB2956688.1"/>
    </source>
</evidence>
<accession>A0A7W4YEN0</accession>
<reference evidence="2 3" key="1">
    <citation type="submission" date="2020-08" db="EMBL/GenBank/DDBJ databases">
        <title>Sequencing the genomes of 1000 actinobacteria strains.</title>
        <authorList>
            <person name="Klenk H.-P."/>
        </authorList>
    </citation>
    <scope>NUCLEOTIDE SEQUENCE [LARGE SCALE GENOMIC DNA]</scope>
    <source>
        <strain evidence="2 3">DSM 20419</strain>
    </source>
</reference>